<dbReference type="EMBL" id="BGZK01001083">
    <property type="protein sequence ID" value="GBP70707.1"/>
    <property type="molecule type" value="Genomic_DNA"/>
</dbReference>
<comment type="caution">
    <text evidence="1">The sequence shown here is derived from an EMBL/GenBank/DDBJ whole genome shotgun (WGS) entry which is preliminary data.</text>
</comment>
<protein>
    <submittedName>
        <fullName evidence="1">Uncharacterized protein</fullName>
    </submittedName>
</protein>
<keyword evidence="2" id="KW-1185">Reference proteome</keyword>
<proteinExistence type="predicted"/>
<evidence type="ECO:0000313" key="2">
    <source>
        <dbReference type="Proteomes" id="UP000299102"/>
    </source>
</evidence>
<gene>
    <name evidence="1" type="ORF">EVAR_56209_1</name>
</gene>
<organism evidence="1 2">
    <name type="scientific">Eumeta variegata</name>
    <name type="common">Bagworm moth</name>
    <name type="synonym">Eumeta japonica</name>
    <dbReference type="NCBI Taxonomy" id="151549"/>
    <lineage>
        <taxon>Eukaryota</taxon>
        <taxon>Metazoa</taxon>
        <taxon>Ecdysozoa</taxon>
        <taxon>Arthropoda</taxon>
        <taxon>Hexapoda</taxon>
        <taxon>Insecta</taxon>
        <taxon>Pterygota</taxon>
        <taxon>Neoptera</taxon>
        <taxon>Endopterygota</taxon>
        <taxon>Lepidoptera</taxon>
        <taxon>Glossata</taxon>
        <taxon>Ditrysia</taxon>
        <taxon>Tineoidea</taxon>
        <taxon>Psychidae</taxon>
        <taxon>Oiketicinae</taxon>
        <taxon>Eumeta</taxon>
    </lineage>
</organism>
<dbReference type="AlphaFoldDB" id="A0A4C1Y841"/>
<accession>A0A4C1Y841</accession>
<sequence>MDTRNPRGVTSTLPASWEGTGSFVYTIQLDLPCNVGIRSMEKEEGVSNRSSHTLDEKQQRKFLGHVRILRECGFSEVESAHFCAASKLATLEPYRSIHSL</sequence>
<reference evidence="1 2" key="1">
    <citation type="journal article" date="2019" name="Commun. Biol.">
        <title>The bagworm genome reveals a unique fibroin gene that provides high tensile strength.</title>
        <authorList>
            <person name="Kono N."/>
            <person name="Nakamura H."/>
            <person name="Ohtoshi R."/>
            <person name="Tomita M."/>
            <person name="Numata K."/>
            <person name="Arakawa K."/>
        </authorList>
    </citation>
    <scope>NUCLEOTIDE SEQUENCE [LARGE SCALE GENOMIC DNA]</scope>
</reference>
<name>A0A4C1Y841_EUMVA</name>
<dbReference type="Proteomes" id="UP000299102">
    <property type="component" value="Unassembled WGS sequence"/>
</dbReference>
<evidence type="ECO:0000313" key="1">
    <source>
        <dbReference type="EMBL" id="GBP70707.1"/>
    </source>
</evidence>